<gene>
    <name evidence="2" type="ORF">DYU05_20355</name>
</gene>
<dbReference type="PRINTS" id="PR01692">
    <property type="entry name" value="LIPOCALINIMR"/>
</dbReference>
<dbReference type="OrthoDB" id="799270at2"/>
<feature type="transmembrane region" description="Helical" evidence="1">
    <location>
        <begin position="135"/>
        <end position="155"/>
    </location>
</feature>
<reference evidence="2 3" key="1">
    <citation type="submission" date="2018-08" db="EMBL/GenBank/DDBJ databases">
        <title>Mucilaginibacter terrae sp. nov., isolated from manganese diggings.</title>
        <authorList>
            <person name="Huang Y."/>
            <person name="Zhou Z."/>
        </authorList>
    </citation>
    <scope>NUCLEOTIDE SEQUENCE [LARGE SCALE GENOMIC DNA]</scope>
    <source>
        <strain evidence="2 3">ZH6</strain>
    </source>
</reference>
<organism evidence="2 3">
    <name type="scientific">Mucilaginibacter terrenus</name>
    <dbReference type="NCBI Taxonomy" id="2482727"/>
    <lineage>
        <taxon>Bacteria</taxon>
        <taxon>Pseudomonadati</taxon>
        <taxon>Bacteroidota</taxon>
        <taxon>Sphingobacteriia</taxon>
        <taxon>Sphingobacteriales</taxon>
        <taxon>Sphingobacteriaceae</taxon>
        <taxon>Mucilaginibacter</taxon>
    </lineage>
</organism>
<keyword evidence="1" id="KW-1133">Transmembrane helix</keyword>
<proteinExistence type="predicted"/>
<evidence type="ECO:0000313" key="3">
    <source>
        <dbReference type="Proteomes" id="UP000260823"/>
    </source>
</evidence>
<accession>A0A3E2NJF5</accession>
<keyword evidence="1" id="KW-0812">Transmembrane</keyword>
<dbReference type="Proteomes" id="UP000260823">
    <property type="component" value="Unassembled WGS sequence"/>
</dbReference>
<evidence type="ECO:0000256" key="1">
    <source>
        <dbReference type="SAM" id="Phobius"/>
    </source>
</evidence>
<dbReference type="AlphaFoldDB" id="A0A3E2NJF5"/>
<dbReference type="InterPro" id="IPR008075">
    <property type="entry name" value="LIMR"/>
</dbReference>
<dbReference type="EMBL" id="QWDE01000007">
    <property type="protein sequence ID" value="RFZ81115.1"/>
    <property type="molecule type" value="Genomic_DNA"/>
</dbReference>
<feature type="transmembrane region" description="Helical" evidence="1">
    <location>
        <begin position="98"/>
        <end position="123"/>
    </location>
</feature>
<keyword evidence="1" id="KW-0472">Membrane</keyword>
<protein>
    <submittedName>
        <fullName evidence="2">Uncharacterized protein</fullName>
    </submittedName>
</protein>
<comment type="caution">
    <text evidence="2">The sequence shown here is derived from an EMBL/GenBank/DDBJ whole genome shotgun (WGS) entry which is preliminary data.</text>
</comment>
<evidence type="ECO:0000313" key="2">
    <source>
        <dbReference type="EMBL" id="RFZ81115.1"/>
    </source>
</evidence>
<feature type="transmembrane region" description="Helical" evidence="1">
    <location>
        <begin position="38"/>
        <end position="56"/>
    </location>
</feature>
<sequence length="176" mass="20202">MLGRVVSHIKANLLGVFIGFAVVSFIFEGLILTPGDFYATQFFGIIIVIIATRSKYRDRLQAQKRLKQKGLTHEDLSNIDFVKNWEVARRVGPLKYCFLQGGLSIGLITFPLSLMLFVFLVFFSADAEYFKALMYPLALVCLIVPYVTGVLIYAVRYQRNQHRFHKLTDPLNLNRY</sequence>
<name>A0A3E2NJF5_9SPHI</name>
<dbReference type="RefSeq" id="WP_117385015.1">
    <property type="nucleotide sequence ID" value="NZ_QWDE01000007.1"/>
</dbReference>
<keyword evidence="3" id="KW-1185">Reference proteome</keyword>
<feature type="transmembrane region" description="Helical" evidence="1">
    <location>
        <begin position="12"/>
        <end position="32"/>
    </location>
</feature>